<reference evidence="3" key="1">
    <citation type="journal article" date="2019" name="Int. J. Syst. Evol. Microbiol.">
        <title>The Global Catalogue of Microorganisms (GCM) 10K type strain sequencing project: providing services to taxonomists for standard genome sequencing and annotation.</title>
        <authorList>
            <consortium name="The Broad Institute Genomics Platform"/>
            <consortium name="The Broad Institute Genome Sequencing Center for Infectious Disease"/>
            <person name="Wu L."/>
            <person name="Ma J."/>
        </authorList>
    </citation>
    <scope>NUCLEOTIDE SEQUENCE [LARGE SCALE GENOMIC DNA]</scope>
    <source>
        <strain evidence="3">JCM 16221</strain>
    </source>
</reference>
<gene>
    <name evidence="2" type="ORF">GCM10009854_10360</name>
</gene>
<dbReference type="RefSeq" id="WP_344127088.1">
    <property type="nucleotide sequence ID" value="NZ_BAAARA010000002.1"/>
</dbReference>
<evidence type="ECO:0000313" key="2">
    <source>
        <dbReference type="EMBL" id="GAA2336354.1"/>
    </source>
</evidence>
<sequence length="80" mass="8729">MYGSLDVRKFLWQQEDGQARQSSAVPGQRAGEPSRVSEEQVHRARVAVARSAHSAEDCRLLLDMLGLVPDEGGGEPPVSR</sequence>
<feature type="region of interest" description="Disordered" evidence="1">
    <location>
        <begin position="15"/>
        <end position="41"/>
    </location>
</feature>
<evidence type="ECO:0000313" key="3">
    <source>
        <dbReference type="Proteomes" id="UP001501218"/>
    </source>
</evidence>
<organism evidence="2 3">
    <name type="scientific">Saccharopolyspora halophila</name>
    <dbReference type="NCBI Taxonomy" id="405551"/>
    <lineage>
        <taxon>Bacteria</taxon>
        <taxon>Bacillati</taxon>
        <taxon>Actinomycetota</taxon>
        <taxon>Actinomycetes</taxon>
        <taxon>Pseudonocardiales</taxon>
        <taxon>Pseudonocardiaceae</taxon>
        <taxon>Saccharopolyspora</taxon>
    </lineage>
</organism>
<name>A0ABP5SQ88_9PSEU</name>
<dbReference type="EMBL" id="BAAARA010000002">
    <property type="protein sequence ID" value="GAA2336354.1"/>
    <property type="molecule type" value="Genomic_DNA"/>
</dbReference>
<feature type="compositionally biased region" description="Polar residues" evidence="1">
    <location>
        <begin position="15"/>
        <end position="25"/>
    </location>
</feature>
<accession>A0ABP5SQ88</accession>
<keyword evidence="3" id="KW-1185">Reference proteome</keyword>
<comment type="caution">
    <text evidence="2">The sequence shown here is derived from an EMBL/GenBank/DDBJ whole genome shotgun (WGS) entry which is preliminary data.</text>
</comment>
<proteinExistence type="predicted"/>
<dbReference type="Proteomes" id="UP001501218">
    <property type="component" value="Unassembled WGS sequence"/>
</dbReference>
<evidence type="ECO:0000256" key="1">
    <source>
        <dbReference type="SAM" id="MobiDB-lite"/>
    </source>
</evidence>
<protein>
    <submittedName>
        <fullName evidence="2">Uncharacterized protein</fullName>
    </submittedName>
</protein>